<dbReference type="InterPro" id="IPR006205">
    <property type="entry name" value="Mev_gal_kin"/>
</dbReference>
<evidence type="ECO:0000313" key="6">
    <source>
        <dbReference type="EMBL" id="KHN44796.1"/>
    </source>
</evidence>
<evidence type="ECO:0000256" key="1">
    <source>
        <dbReference type="ARBA" id="ARBA00022490"/>
    </source>
</evidence>
<feature type="compositionally biased region" description="Low complexity" evidence="5">
    <location>
        <begin position="1"/>
        <end position="14"/>
    </location>
</feature>
<dbReference type="Proteomes" id="UP000053555">
    <property type="component" value="Unassembled WGS sequence"/>
</dbReference>
<dbReference type="InterPro" id="IPR014721">
    <property type="entry name" value="Ribsml_uS5_D2-typ_fold_subgr"/>
</dbReference>
<dbReference type="Gene3D" id="3.30.230.10">
    <property type="match status" value="1"/>
</dbReference>
<sequence>MSARTPSSRASATPVAPSTSLSPRHPAEVDRKEYIFISKEEFQRNNGDLLKLQLKETTLEFSWPITRITSVFPESATQPSSMPTHALWRMPRQLPHSLKSLTLQRLNSNSPLEFLPFSGDTLPFKASRMALLWEKDLDLVNKLAFKGEKIIRGKPSGIDNTLPPLFGNVIIFKSGNLTHLKSSVSIKILITNTKVGRNTKAFVAGVGERMLRHLDIMAFVFSAIDSINNELISILKSPTPNDLLVIEKEEKIEELMDIDLNATLSCVNDCLPNNEKGKKAGVIPNRIIDLEIGVEDNLNHQVTSVPSPKYYLDLTPEVHTIKKSWFN</sequence>
<reference evidence="6" key="1">
    <citation type="submission" date="2014-07" db="EMBL/GenBank/DDBJ databases">
        <title>Identification of a novel salt tolerance gene in wild soybean by whole-genome sequencing.</title>
        <authorList>
            <person name="Lam H.-M."/>
            <person name="Qi X."/>
            <person name="Li M.-W."/>
            <person name="Liu X."/>
            <person name="Xie M."/>
            <person name="Ni M."/>
            <person name="Xu X."/>
        </authorList>
    </citation>
    <scope>NUCLEOTIDE SEQUENCE [LARGE SCALE GENOMIC DNA]</scope>
    <source>
        <tissue evidence="6">Root</tissue>
    </source>
</reference>
<dbReference type="GO" id="GO:0005524">
    <property type="term" value="F:ATP binding"/>
    <property type="evidence" value="ECO:0007669"/>
    <property type="project" value="InterPro"/>
</dbReference>
<evidence type="ECO:0000256" key="2">
    <source>
        <dbReference type="ARBA" id="ARBA00022679"/>
    </source>
</evidence>
<name>A0A0B2SDI3_GLYSO</name>
<dbReference type="InterPro" id="IPR036554">
    <property type="entry name" value="GHMP_kinase_C_sf"/>
</dbReference>
<gene>
    <name evidence="6" type="ORF">glysoja_047120</name>
</gene>
<keyword evidence="3 6" id="KW-0418">Kinase</keyword>
<evidence type="ECO:0000256" key="3">
    <source>
        <dbReference type="ARBA" id="ARBA00022777"/>
    </source>
</evidence>
<organism evidence="6">
    <name type="scientific">Glycine soja</name>
    <name type="common">Wild soybean</name>
    <dbReference type="NCBI Taxonomy" id="3848"/>
    <lineage>
        <taxon>Eukaryota</taxon>
        <taxon>Viridiplantae</taxon>
        <taxon>Streptophyta</taxon>
        <taxon>Embryophyta</taxon>
        <taxon>Tracheophyta</taxon>
        <taxon>Spermatophyta</taxon>
        <taxon>Magnoliopsida</taxon>
        <taxon>eudicotyledons</taxon>
        <taxon>Gunneridae</taxon>
        <taxon>Pentapetalae</taxon>
        <taxon>rosids</taxon>
        <taxon>fabids</taxon>
        <taxon>Fabales</taxon>
        <taxon>Fabaceae</taxon>
        <taxon>Papilionoideae</taxon>
        <taxon>50 kb inversion clade</taxon>
        <taxon>NPAAA clade</taxon>
        <taxon>indigoferoid/millettioid clade</taxon>
        <taxon>Phaseoleae</taxon>
        <taxon>Glycine</taxon>
        <taxon>Glycine subgen. Soja</taxon>
    </lineage>
</organism>
<dbReference type="EC" id="2.7.1.36" evidence="6"/>
<evidence type="ECO:0000256" key="5">
    <source>
        <dbReference type="SAM" id="MobiDB-lite"/>
    </source>
</evidence>
<dbReference type="EMBL" id="KN642994">
    <property type="protein sequence ID" value="KHN44796.1"/>
    <property type="molecule type" value="Genomic_DNA"/>
</dbReference>
<feature type="region of interest" description="Disordered" evidence="5">
    <location>
        <begin position="1"/>
        <end position="25"/>
    </location>
</feature>
<dbReference type="PANTHER" id="PTHR43290:SF2">
    <property type="entry name" value="MEVALONATE KINASE"/>
    <property type="match status" value="1"/>
</dbReference>
<dbReference type="GO" id="GO:0005829">
    <property type="term" value="C:cytosol"/>
    <property type="evidence" value="ECO:0007669"/>
    <property type="project" value="TreeGrafter"/>
</dbReference>
<keyword evidence="2 6" id="KW-0808">Transferase</keyword>
<keyword evidence="4" id="KW-0460">Magnesium</keyword>
<evidence type="ECO:0000256" key="4">
    <source>
        <dbReference type="ARBA" id="ARBA00022842"/>
    </source>
</evidence>
<proteinExistence type="predicted"/>
<keyword evidence="1" id="KW-0963">Cytoplasm</keyword>
<dbReference type="Gene3D" id="3.30.70.890">
    <property type="entry name" value="GHMP kinase, C-terminal domain"/>
    <property type="match status" value="1"/>
</dbReference>
<dbReference type="GO" id="GO:0004496">
    <property type="term" value="F:mevalonate kinase activity"/>
    <property type="evidence" value="ECO:0007669"/>
    <property type="project" value="UniProtKB-EC"/>
</dbReference>
<accession>A0A0B2SDI3</accession>
<dbReference type="PANTHER" id="PTHR43290">
    <property type="entry name" value="MEVALONATE KINASE"/>
    <property type="match status" value="1"/>
</dbReference>
<protein>
    <submittedName>
        <fullName evidence="6">Mevalonate kinase</fullName>
        <ecNumber evidence="6">2.7.1.36</ecNumber>
    </submittedName>
</protein>
<dbReference type="GO" id="GO:0019287">
    <property type="term" value="P:isopentenyl diphosphate biosynthetic process, mevalonate pathway"/>
    <property type="evidence" value="ECO:0007669"/>
    <property type="project" value="TreeGrafter"/>
</dbReference>
<dbReference type="AlphaFoldDB" id="A0A0B2SDI3"/>